<name>A0ABT0HUF1_9BACT</name>
<gene>
    <name evidence="2" type="ORF">M0L20_28275</name>
</gene>
<keyword evidence="1" id="KW-0472">Membrane</keyword>
<feature type="transmembrane region" description="Helical" evidence="1">
    <location>
        <begin position="68"/>
        <end position="86"/>
    </location>
</feature>
<dbReference type="RefSeq" id="WP_248480553.1">
    <property type="nucleotide sequence ID" value="NZ_JALPRF010000011.1"/>
</dbReference>
<evidence type="ECO:0000256" key="1">
    <source>
        <dbReference type="SAM" id="Phobius"/>
    </source>
</evidence>
<proteinExistence type="predicted"/>
<comment type="caution">
    <text evidence="2">The sequence shown here is derived from an EMBL/GenBank/DDBJ whole genome shotgun (WGS) entry which is preliminary data.</text>
</comment>
<organism evidence="2 3">
    <name type="scientific">Spirosoma liriopis</name>
    <dbReference type="NCBI Taxonomy" id="2937440"/>
    <lineage>
        <taxon>Bacteria</taxon>
        <taxon>Pseudomonadati</taxon>
        <taxon>Bacteroidota</taxon>
        <taxon>Cytophagia</taxon>
        <taxon>Cytophagales</taxon>
        <taxon>Cytophagaceae</taxon>
        <taxon>Spirosoma</taxon>
    </lineage>
</organism>
<protein>
    <submittedName>
        <fullName evidence="2">Uncharacterized protein</fullName>
    </submittedName>
</protein>
<feature type="transmembrane region" description="Helical" evidence="1">
    <location>
        <begin position="35"/>
        <end position="56"/>
    </location>
</feature>
<keyword evidence="1" id="KW-0812">Transmembrane</keyword>
<sequence length="147" mass="16838">MSFLEWFLEPANPGPVGNVEVDSPEPDDQDPPKKWQIWLAVLVGLVLAGIGMWWAFYDLFQVGIGRAILKLCWLTLYVFASHKITARPDYSNVGWLGGLLDNPFRISDDFNRGLVYLQAFLFPGKLIAYSLILGWILMQRLYKRCRS</sequence>
<evidence type="ECO:0000313" key="3">
    <source>
        <dbReference type="Proteomes" id="UP001202180"/>
    </source>
</evidence>
<keyword evidence="1" id="KW-1133">Transmembrane helix</keyword>
<accession>A0ABT0HUF1</accession>
<keyword evidence="3" id="KW-1185">Reference proteome</keyword>
<dbReference type="EMBL" id="JALPRF010000011">
    <property type="protein sequence ID" value="MCK8495796.1"/>
    <property type="molecule type" value="Genomic_DNA"/>
</dbReference>
<dbReference type="Proteomes" id="UP001202180">
    <property type="component" value="Unassembled WGS sequence"/>
</dbReference>
<reference evidence="2 3" key="1">
    <citation type="submission" date="2022-04" db="EMBL/GenBank/DDBJ databases">
        <title>Spirosoma sp. strain RP8 genome sequencing and assembly.</title>
        <authorList>
            <person name="Jung Y."/>
        </authorList>
    </citation>
    <scope>NUCLEOTIDE SEQUENCE [LARGE SCALE GENOMIC DNA]</scope>
    <source>
        <strain evidence="2 3">RP8</strain>
    </source>
</reference>
<feature type="transmembrane region" description="Helical" evidence="1">
    <location>
        <begin position="115"/>
        <end position="138"/>
    </location>
</feature>
<evidence type="ECO:0000313" key="2">
    <source>
        <dbReference type="EMBL" id="MCK8495796.1"/>
    </source>
</evidence>